<feature type="region of interest" description="Disordered" evidence="1">
    <location>
        <begin position="125"/>
        <end position="146"/>
    </location>
</feature>
<protein>
    <recommendedName>
        <fullName evidence="5">DUF4890 domain-containing protein</fullName>
    </recommendedName>
</protein>
<dbReference type="EMBL" id="VUOE01000001">
    <property type="protein sequence ID" value="KAA2219942.1"/>
    <property type="molecule type" value="Genomic_DNA"/>
</dbReference>
<dbReference type="Proteomes" id="UP000323188">
    <property type="component" value="Unassembled WGS sequence"/>
</dbReference>
<sequence>MRKLVLVALLLTGITAMAQEKNRKEGRRHMADFTPEQMATLQTKRMTLALDLTADQQSKLQEMFTKNAAERKAKMEAHKAQRESGESLSDDEKFALQNERLDNQIAHKKEMKAILDDTQYAKWEKMRAKRGKHAKGKERQHRAQKK</sequence>
<evidence type="ECO:0008006" key="5">
    <source>
        <dbReference type="Google" id="ProtNLM"/>
    </source>
</evidence>
<gene>
    <name evidence="3" type="ORF">F0361_10250</name>
</gene>
<organism evidence="3 4">
    <name type="scientific">Maribacter flavus</name>
    <dbReference type="NCBI Taxonomy" id="1658664"/>
    <lineage>
        <taxon>Bacteria</taxon>
        <taxon>Pseudomonadati</taxon>
        <taxon>Bacteroidota</taxon>
        <taxon>Flavobacteriia</taxon>
        <taxon>Flavobacteriales</taxon>
        <taxon>Flavobacteriaceae</taxon>
        <taxon>Maribacter</taxon>
    </lineage>
</organism>
<evidence type="ECO:0000313" key="4">
    <source>
        <dbReference type="Proteomes" id="UP000323188"/>
    </source>
</evidence>
<dbReference type="Gene3D" id="1.20.120.1490">
    <property type="match status" value="1"/>
</dbReference>
<evidence type="ECO:0000256" key="2">
    <source>
        <dbReference type="SAM" id="SignalP"/>
    </source>
</evidence>
<name>A0A5B2U090_9FLAO</name>
<feature type="region of interest" description="Disordered" evidence="1">
    <location>
        <begin position="69"/>
        <end position="92"/>
    </location>
</feature>
<keyword evidence="2" id="KW-0732">Signal</keyword>
<feature type="chain" id="PRO_5023089183" description="DUF4890 domain-containing protein" evidence="2">
    <location>
        <begin position="19"/>
        <end position="146"/>
    </location>
</feature>
<comment type="caution">
    <text evidence="3">The sequence shown here is derived from an EMBL/GenBank/DDBJ whole genome shotgun (WGS) entry which is preliminary data.</text>
</comment>
<feature type="signal peptide" evidence="2">
    <location>
        <begin position="1"/>
        <end position="18"/>
    </location>
</feature>
<reference evidence="3 4" key="1">
    <citation type="submission" date="2019-09" db="EMBL/GenBank/DDBJ databases">
        <authorList>
            <person name="Khan S.A."/>
            <person name="Jeon C.O."/>
            <person name="Chun B.H."/>
            <person name="Jeong S.E."/>
        </authorList>
    </citation>
    <scope>NUCLEOTIDE SEQUENCE [LARGE SCALE GENOMIC DNA]</scope>
    <source>
        <strain evidence="3 4">KCTC 42508</strain>
    </source>
</reference>
<dbReference type="AlphaFoldDB" id="A0A5B2U090"/>
<dbReference type="RefSeq" id="WP_154918438.1">
    <property type="nucleotide sequence ID" value="NZ_VUOE01000001.1"/>
</dbReference>
<proteinExistence type="predicted"/>
<evidence type="ECO:0000313" key="3">
    <source>
        <dbReference type="EMBL" id="KAA2219942.1"/>
    </source>
</evidence>
<evidence type="ECO:0000256" key="1">
    <source>
        <dbReference type="SAM" id="MobiDB-lite"/>
    </source>
</evidence>
<feature type="compositionally biased region" description="Basic residues" evidence="1">
    <location>
        <begin position="127"/>
        <end position="146"/>
    </location>
</feature>
<accession>A0A5B2U090</accession>